<evidence type="ECO:0000313" key="2">
    <source>
        <dbReference type="Proteomes" id="UP000220111"/>
    </source>
</evidence>
<dbReference type="InterPro" id="IPR029278">
    <property type="entry name" value="Imm26"/>
</dbReference>
<accession>A0A2A7BLE9</accession>
<sequence>MGRTMSINYPFKPKSNRYLVPGQFWTIPLDNSKFACGRVIETDPNSRRGFLAGLMDWIGDSPPMAENLKGCKTLIQMDVHIKTIHETALDGFISGYRSLELDGIETDYFTSQMLHDENCMLMKGYSVLRQATKEEADTYDQFGYAGYMMIKCYAEDLLANK</sequence>
<dbReference type="Pfam" id="PF15428">
    <property type="entry name" value="Imm26"/>
    <property type="match status" value="1"/>
</dbReference>
<organism evidence="1 2">
    <name type="scientific">Bacillus wiedmannii</name>
    <dbReference type="NCBI Taxonomy" id="1890302"/>
    <lineage>
        <taxon>Bacteria</taxon>
        <taxon>Bacillati</taxon>
        <taxon>Bacillota</taxon>
        <taxon>Bacilli</taxon>
        <taxon>Bacillales</taxon>
        <taxon>Bacillaceae</taxon>
        <taxon>Bacillus</taxon>
        <taxon>Bacillus cereus group</taxon>
    </lineage>
</organism>
<evidence type="ECO:0000313" key="1">
    <source>
        <dbReference type="EMBL" id="PDY36250.1"/>
    </source>
</evidence>
<reference evidence="1 2" key="1">
    <citation type="submission" date="2017-09" db="EMBL/GenBank/DDBJ databases">
        <title>Large-scale bioinformatics analysis of Bacillus genomes uncovers conserved roles of natural products in bacterial physiology.</title>
        <authorList>
            <consortium name="Agbiome Team Llc"/>
            <person name="Bleich R.M."/>
            <person name="Grubbs K.J."/>
            <person name="Santa Maria K.C."/>
            <person name="Allen S.E."/>
            <person name="Farag S."/>
            <person name="Shank E.A."/>
            <person name="Bowers A."/>
        </authorList>
    </citation>
    <scope>NUCLEOTIDE SEQUENCE [LARGE SCALE GENOMIC DNA]</scope>
    <source>
        <strain evidence="1 2">AFS098222</strain>
    </source>
</reference>
<gene>
    <name evidence="1" type="ORF">COO17_24910</name>
</gene>
<dbReference type="EMBL" id="NVPQ01000106">
    <property type="protein sequence ID" value="PDY36250.1"/>
    <property type="molecule type" value="Genomic_DNA"/>
</dbReference>
<dbReference type="AlphaFoldDB" id="A0A2A7BLE9"/>
<protein>
    <submittedName>
        <fullName evidence="1">Uncharacterized protein</fullName>
    </submittedName>
</protein>
<name>A0A2A7BLE9_9BACI</name>
<comment type="caution">
    <text evidence="1">The sequence shown here is derived from an EMBL/GenBank/DDBJ whole genome shotgun (WGS) entry which is preliminary data.</text>
</comment>
<dbReference type="Proteomes" id="UP000220111">
    <property type="component" value="Unassembled WGS sequence"/>
</dbReference>
<proteinExistence type="predicted"/>